<reference evidence="2 3" key="1">
    <citation type="submission" date="2019-09" db="EMBL/GenBank/DDBJ databases">
        <authorList>
            <person name="Chandra G."/>
            <person name="Truman W A."/>
        </authorList>
    </citation>
    <scope>NUCLEOTIDE SEQUENCE [LARGE SCALE GENOMIC DNA]</scope>
    <source>
        <strain evidence="2">PS870</strain>
    </source>
</reference>
<feature type="region of interest" description="Disordered" evidence="1">
    <location>
        <begin position="250"/>
        <end position="271"/>
    </location>
</feature>
<dbReference type="Gene3D" id="2.180.10.10">
    <property type="entry name" value="RHS repeat-associated core"/>
    <property type="match status" value="1"/>
</dbReference>
<name>A0A5E7Q5S8_PSEFL</name>
<feature type="region of interest" description="Disordered" evidence="1">
    <location>
        <begin position="1"/>
        <end position="33"/>
    </location>
</feature>
<dbReference type="EMBL" id="CABVIK010000025">
    <property type="protein sequence ID" value="VVP57174.1"/>
    <property type="molecule type" value="Genomic_DNA"/>
</dbReference>
<feature type="compositionally biased region" description="Basic and acidic residues" evidence="1">
    <location>
        <begin position="259"/>
        <end position="270"/>
    </location>
</feature>
<sequence length="494" mass="54174">MGTQTFDSLGRVKNRSSGGRTWKASYDSTAGSLTSPSVVTSPGLNGINYSYIAELGEKISTVSSVSVGPTTSSKTFTYESLTGALQTATTTQQSFTSKVTQTYMNTGRLETETFTPQATTPTHYTYTVAGRISSYTDVAGVKQTVPRDIYGRPTTVKDSQVSVTLSYDALGRQYQWVTTDNATLASVTTLIEWDPQGRETTRTMTSSQTGHSWTLAQDWYTNHQLRTRKLKRNNRVVRTESYAYDQRNRLKSYTISGDDNERPQDEKGNRITDQNFTYDVYSNIITIISNFTNGSDTMRCSYGDKTTLNDKLGSDPCQLFNVSHNHVSYTSATPRPANATYDANGALIGDGWGRTFTYSAYTQMGYLYKASVKGKDVNGQYVNKEATYQYDALNRLIAQSSRDNVSDNTDSAQLCYRDATLANQLNGTSGEGVRLLTGPAGNLAQVRTGAIAGVWLSGTDANGSVLSVENLSEDKKISQQVNLAYGPYGERPTN</sequence>
<evidence type="ECO:0000313" key="2">
    <source>
        <dbReference type="EMBL" id="VVP57174.1"/>
    </source>
</evidence>
<evidence type="ECO:0000256" key="1">
    <source>
        <dbReference type="SAM" id="MobiDB-lite"/>
    </source>
</evidence>
<proteinExistence type="predicted"/>
<gene>
    <name evidence="2" type="ORF">PS870_05753</name>
</gene>
<accession>A0A5E7Q5S8</accession>
<protein>
    <submittedName>
        <fullName evidence="2">Uncharacterized protein</fullName>
    </submittedName>
</protein>
<dbReference type="Proteomes" id="UP000349468">
    <property type="component" value="Unassembled WGS sequence"/>
</dbReference>
<organism evidence="2 3">
    <name type="scientific">Pseudomonas fluorescens</name>
    <dbReference type="NCBI Taxonomy" id="294"/>
    <lineage>
        <taxon>Bacteria</taxon>
        <taxon>Pseudomonadati</taxon>
        <taxon>Pseudomonadota</taxon>
        <taxon>Gammaproteobacteria</taxon>
        <taxon>Pseudomonadales</taxon>
        <taxon>Pseudomonadaceae</taxon>
        <taxon>Pseudomonas</taxon>
    </lineage>
</organism>
<evidence type="ECO:0000313" key="3">
    <source>
        <dbReference type="Proteomes" id="UP000349468"/>
    </source>
</evidence>
<dbReference type="AlphaFoldDB" id="A0A5E7Q5S8"/>